<proteinExistence type="predicted"/>
<keyword evidence="2" id="KW-1185">Reference proteome</keyword>
<feature type="non-terminal residue" evidence="1">
    <location>
        <position position="52"/>
    </location>
</feature>
<dbReference type="EMBL" id="CM007389">
    <property type="protein sequence ID" value="ONK58431.1"/>
    <property type="molecule type" value="Genomic_DNA"/>
</dbReference>
<name>A0A5P1E730_ASPOF</name>
<dbReference type="Gramene" id="ONK58431">
    <property type="protein sequence ID" value="ONK58431"/>
    <property type="gene ID" value="A4U43_C09F12520"/>
</dbReference>
<dbReference type="Proteomes" id="UP000243459">
    <property type="component" value="Chromosome 9"/>
</dbReference>
<gene>
    <name evidence="1" type="ORF">A4U43_C09F12520</name>
</gene>
<organism evidence="1 2">
    <name type="scientific">Asparagus officinalis</name>
    <name type="common">Garden asparagus</name>
    <dbReference type="NCBI Taxonomy" id="4686"/>
    <lineage>
        <taxon>Eukaryota</taxon>
        <taxon>Viridiplantae</taxon>
        <taxon>Streptophyta</taxon>
        <taxon>Embryophyta</taxon>
        <taxon>Tracheophyta</taxon>
        <taxon>Spermatophyta</taxon>
        <taxon>Magnoliopsida</taxon>
        <taxon>Liliopsida</taxon>
        <taxon>Asparagales</taxon>
        <taxon>Asparagaceae</taxon>
        <taxon>Asparagoideae</taxon>
        <taxon>Asparagus</taxon>
    </lineage>
</organism>
<evidence type="ECO:0000313" key="2">
    <source>
        <dbReference type="Proteomes" id="UP000243459"/>
    </source>
</evidence>
<dbReference type="AlphaFoldDB" id="A0A5P1E730"/>
<sequence length="52" mass="5787">MLKVRLALGEMETAEKEAVLRLEMLKVRLALGEMETAEKEAVAGVDELKKTN</sequence>
<evidence type="ECO:0000313" key="1">
    <source>
        <dbReference type="EMBL" id="ONK58431.1"/>
    </source>
</evidence>
<protein>
    <submittedName>
        <fullName evidence="1">Uncharacterized protein</fullName>
    </submittedName>
</protein>
<reference evidence="2" key="1">
    <citation type="journal article" date="2017" name="Nat. Commun.">
        <title>The asparagus genome sheds light on the origin and evolution of a young Y chromosome.</title>
        <authorList>
            <person name="Harkess A."/>
            <person name="Zhou J."/>
            <person name="Xu C."/>
            <person name="Bowers J.E."/>
            <person name="Van der Hulst R."/>
            <person name="Ayyampalayam S."/>
            <person name="Mercati F."/>
            <person name="Riccardi P."/>
            <person name="McKain M.R."/>
            <person name="Kakrana A."/>
            <person name="Tang H."/>
            <person name="Ray J."/>
            <person name="Groenendijk J."/>
            <person name="Arikit S."/>
            <person name="Mathioni S.M."/>
            <person name="Nakano M."/>
            <person name="Shan H."/>
            <person name="Telgmann-Rauber A."/>
            <person name="Kanno A."/>
            <person name="Yue Z."/>
            <person name="Chen H."/>
            <person name="Li W."/>
            <person name="Chen Y."/>
            <person name="Xu X."/>
            <person name="Zhang Y."/>
            <person name="Luo S."/>
            <person name="Chen H."/>
            <person name="Gao J."/>
            <person name="Mao Z."/>
            <person name="Pires J.C."/>
            <person name="Luo M."/>
            <person name="Kudrna D."/>
            <person name="Wing R.A."/>
            <person name="Meyers B.C."/>
            <person name="Yi K."/>
            <person name="Kong H."/>
            <person name="Lavrijsen P."/>
            <person name="Sunseri F."/>
            <person name="Falavigna A."/>
            <person name="Ye Y."/>
            <person name="Leebens-Mack J.H."/>
            <person name="Chen G."/>
        </authorList>
    </citation>
    <scope>NUCLEOTIDE SEQUENCE [LARGE SCALE GENOMIC DNA]</scope>
    <source>
        <strain evidence="2">cv. DH0086</strain>
    </source>
</reference>
<accession>A0A5P1E730</accession>